<dbReference type="PROSITE" id="PS51257">
    <property type="entry name" value="PROKAR_LIPOPROTEIN"/>
    <property type="match status" value="1"/>
</dbReference>
<evidence type="ECO:0000313" key="2">
    <source>
        <dbReference type="Proteomes" id="UP001209317"/>
    </source>
</evidence>
<comment type="caution">
    <text evidence="1">The sequence shown here is derived from an EMBL/GenBank/DDBJ whole genome shotgun (WGS) entry which is preliminary data.</text>
</comment>
<dbReference type="RefSeq" id="WP_263038387.1">
    <property type="nucleotide sequence ID" value="NZ_JAOTPL010000015.1"/>
</dbReference>
<accession>A0AAE3LKH8</accession>
<protein>
    <recommendedName>
        <fullName evidence="3">DUF4878 domain-containing protein</fullName>
    </recommendedName>
</protein>
<gene>
    <name evidence="1" type="ORF">OD355_10280</name>
</gene>
<evidence type="ECO:0000313" key="1">
    <source>
        <dbReference type="EMBL" id="MCU7694902.1"/>
    </source>
</evidence>
<proteinExistence type="predicted"/>
<organism evidence="1 2">
    <name type="scientific">Haoranjiania flava</name>
    <dbReference type="NCBI Taxonomy" id="1856322"/>
    <lineage>
        <taxon>Bacteria</taxon>
        <taxon>Pseudomonadati</taxon>
        <taxon>Bacteroidota</taxon>
        <taxon>Chitinophagia</taxon>
        <taxon>Chitinophagales</taxon>
        <taxon>Chitinophagaceae</taxon>
        <taxon>Haoranjiania</taxon>
    </lineage>
</organism>
<reference evidence="1" key="1">
    <citation type="submission" date="2022-10" db="EMBL/GenBank/DDBJ databases">
        <authorList>
            <person name="Kim H.S."/>
            <person name="Kim J.-S."/>
            <person name="Suh M.K."/>
            <person name="Eom M.K."/>
            <person name="Lee J.-S."/>
        </authorList>
    </citation>
    <scope>NUCLEOTIDE SEQUENCE</scope>
    <source>
        <strain evidence="1">LIP-5</strain>
    </source>
</reference>
<dbReference type="EMBL" id="JAOTPL010000015">
    <property type="protein sequence ID" value="MCU7694902.1"/>
    <property type="molecule type" value="Genomic_DNA"/>
</dbReference>
<keyword evidence="2" id="KW-1185">Reference proteome</keyword>
<sequence length="124" mass="14311">MKHLLPLLFLLLFSCSDNEFPKAENALDAAREFLDGTLKGNFRKSAAYLPQDDKHKDALESIKQKYYSYNDQQRQDYRAASLIILKERPVAENESVIYYKNSFDGTADSLKVRNTQGTWLVDLE</sequence>
<evidence type="ECO:0008006" key="3">
    <source>
        <dbReference type="Google" id="ProtNLM"/>
    </source>
</evidence>
<name>A0AAE3LKH8_9BACT</name>
<dbReference type="AlphaFoldDB" id="A0AAE3LKH8"/>
<dbReference type="Proteomes" id="UP001209317">
    <property type="component" value="Unassembled WGS sequence"/>
</dbReference>